<sequence>MPGKVGSREEWLAARKALLEKEKAYTHQGDVLAAERRELPMVKIDKEYVFHGPGDKVVSLSDLFDDQEQLIVYHFMFDPKDDRGCSGCTHMGESLPDVRHLKSKDTNLVAISRAPIDKIEAYKNLAGWKFPWYSSGDSDFNYDFHATLDEAVAPKEYNFEALKESDPRFKPSFKGDVPGFSVFLKKDGNVYHTYSTFMRGGEKVQPTLTLLDMTPLGRRLVSPGDFKLREEYENLDQ</sequence>
<dbReference type="RefSeq" id="XP_018662797.1">
    <property type="nucleotide sequence ID" value="XM_018804059.1"/>
</dbReference>
<accession>A0A2P4ZUS6</accession>
<evidence type="ECO:0008006" key="3">
    <source>
        <dbReference type="Google" id="ProtNLM"/>
    </source>
</evidence>
<dbReference type="SUPFAM" id="SSF52833">
    <property type="entry name" value="Thioredoxin-like"/>
    <property type="match status" value="1"/>
</dbReference>
<protein>
    <recommendedName>
        <fullName evidence="3">Thioredoxin domain-containing protein</fullName>
    </recommendedName>
</protein>
<dbReference type="Pfam" id="PF05988">
    <property type="entry name" value="DUF899"/>
    <property type="match status" value="1"/>
</dbReference>
<dbReference type="Proteomes" id="UP000054821">
    <property type="component" value="Unassembled WGS sequence"/>
</dbReference>
<dbReference type="STRING" id="398673.A0A2P4ZUS6"/>
<dbReference type="GeneID" id="29984142"/>
<reference evidence="1 2" key="1">
    <citation type="journal article" date="2016" name="Genome Announc.">
        <title>Draft Whole-Genome Sequence of Trichoderma gamsii T6085, a Promising Biocontrol Agent of Fusarium Head Blight on Wheat.</title>
        <authorList>
            <person name="Baroncelli R."/>
            <person name="Zapparata A."/>
            <person name="Piaggeschi G."/>
            <person name="Sarrocco S."/>
            <person name="Vannacci G."/>
        </authorList>
    </citation>
    <scope>NUCLEOTIDE SEQUENCE [LARGE SCALE GENOMIC DNA]</scope>
    <source>
        <strain evidence="1 2">T6085</strain>
    </source>
</reference>
<organism evidence="1 2">
    <name type="scientific">Trichoderma gamsii</name>
    <dbReference type="NCBI Taxonomy" id="398673"/>
    <lineage>
        <taxon>Eukaryota</taxon>
        <taxon>Fungi</taxon>
        <taxon>Dikarya</taxon>
        <taxon>Ascomycota</taxon>
        <taxon>Pezizomycotina</taxon>
        <taxon>Sordariomycetes</taxon>
        <taxon>Hypocreomycetidae</taxon>
        <taxon>Hypocreales</taxon>
        <taxon>Hypocreaceae</taxon>
        <taxon>Trichoderma</taxon>
    </lineage>
</organism>
<gene>
    <name evidence="1" type="ORF">TGAM01_v203185</name>
</gene>
<comment type="caution">
    <text evidence="1">The sequence shown here is derived from an EMBL/GenBank/DDBJ whole genome shotgun (WGS) entry which is preliminary data.</text>
</comment>
<name>A0A2P4ZUS6_9HYPO</name>
<keyword evidence="2" id="KW-1185">Reference proteome</keyword>
<dbReference type="InterPro" id="IPR036249">
    <property type="entry name" value="Thioredoxin-like_sf"/>
</dbReference>
<dbReference type="AlphaFoldDB" id="A0A2P4ZUS6"/>
<proteinExistence type="predicted"/>
<dbReference type="Gene3D" id="3.40.30.10">
    <property type="entry name" value="Glutaredoxin"/>
    <property type="match status" value="1"/>
</dbReference>
<evidence type="ECO:0000313" key="1">
    <source>
        <dbReference type="EMBL" id="PON28048.1"/>
    </source>
</evidence>
<dbReference type="InterPro" id="IPR010296">
    <property type="entry name" value="DUF899_thioredox"/>
</dbReference>
<evidence type="ECO:0000313" key="2">
    <source>
        <dbReference type="Proteomes" id="UP000054821"/>
    </source>
</evidence>
<dbReference type="EMBL" id="JPDN02000008">
    <property type="protein sequence ID" value="PON28048.1"/>
    <property type="molecule type" value="Genomic_DNA"/>
</dbReference>